<dbReference type="InterPro" id="IPR039425">
    <property type="entry name" value="RNA_pol_sigma-70-like"/>
</dbReference>
<evidence type="ECO:0000256" key="5">
    <source>
        <dbReference type="ARBA" id="ARBA00023163"/>
    </source>
</evidence>
<evidence type="ECO:0000256" key="4">
    <source>
        <dbReference type="ARBA" id="ARBA00023125"/>
    </source>
</evidence>
<evidence type="ECO:0000259" key="7">
    <source>
        <dbReference type="Pfam" id="PF04542"/>
    </source>
</evidence>
<dbReference type="CDD" id="cd06171">
    <property type="entry name" value="Sigma70_r4"/>
    <property type="match status" value="1"/>
</dbReference>
<reference evidence="10 12" key="1">
    <citation type="submission" date="2020-06" db="EMBL/GenBank/DDBJ databases">
        <title>Description of novel acetic acid bacteria.</title>
        <authorList>
            <person name="Sombolestani A."/>
        </authorList>
    </citation>
    <scope>NUCLEOTIDE SEQUENCE [LARGE SCALE GENOMIC DNA]</scope>
    <source>
        <strain evidence="10 12">LMG 26838</strain>
    </source>
</reference>
<dbReference type="EMBL" id="JABXXQ010000234">
    <property type="protein sequence ID" value="NVN30863.1"/>
    <property type="molecule type" value="Genomic_DNA"/>
</dbReference>
<evidence type="ECO:0000256" key="3">
    <source>
        <dbReference type="ARBA" id="ARBA00023082"/>
    </source>
</evidence>
<comment type="caution">
    <text evidence="9">The sequence shown here is derived from an EMBL/GenBank/DDBJ whole genome shotgun (WGS) entry which is preliminary data.</text>
</comment>
<evidence type="ECO:0000259" key="8">
    <source>
        <dbReference type="Pfam" id="PF08281"/>
    </source>
</evidence>
<evidence type="ECO:0000256" key="6">
    <source>
        <dbReference type="RuleBase" id="RU000716"/>
    </source>
</evidence>
<keyword evidence="2 6" id="KW-0805">Transcription regulation</keyword>
<dbReference type="NCBIfam" id="TIGR02937">
    <property type="entry name" value="sigma70-ECF"/>
    <property type="match status" value="1"/>
</dbReference>
<dbReference type="InterPro" id="IPR013249">
    <property type="entry name" value="RNA_pol_sigma70_r4_t2"/>
</dbReference>
<dbReference type="InterPro" id="IPR014284">
    <property type="entry name" value="RNA_pol_sigma-70_dom"/>
</dbReference>
<dbReference type="PROSITE" id="PS01063">
    <property type="entry name" value="SIGMA70_ECF"/>
    <property type="match status" value="1"/>
</dbReference>
<evidence type="ECO:0000313" key="12">
    <source>
        <dbReference type="Proteomes" id="UP000565205"/>
    </source>
</evidence>
<dbReference type="GO" id="GO:0016987">
    <property type="term" value="F:sigma factor activity"/>
    <property type="evidence" value="ECO:0007669"/>
    <property type="project" value="UniProtKB-KW"/>
</dbReference>
<keyword evidence="3 6" id="KW-0731">Sigma factor</keyword>
<evidence type="ECO:0000256" key="2">
    <source>
        <dbReference type="ARBA" id="ARBA00023015"/>
    </source>
</evidence>
<dbReference type="Proteomes" id="UP000565205">
    <property type="component" value="Unassembled WGS sequence"/>
</dbReference>
<dbReference type="RefSeq" id="WP_176624742.1">
    <property type="nucleotide sequence ID" value="NZ_JABXXQ010000234.1"/>
</dbReference>
<protein>
    <recommendedName>
        <fullName evidence="6">RNA polymerase sigma factor</fullName>
    </recommendedName>
</protein>
<dbReference type="InterPro" id="IPR036388">
    <property type="entry name" value="WH-like_DNA-bd_sf"/>
</dbReference>
<dbReference type="Pfam" id="PF04542">
    <property type="entry name" value="Sigma70_r2"/>
    <property type="match status" value="1"/>
</dbReference>
<feature type="domain" description="RNA polymerase sigma factor 70 region 4 type 2" evidence="8">
    <location>
        <begin position="130"/>
        <end position="180"/>
    </location>
</feature>
<sequence>MRKIERSRLLRPRLAFSADAPKPQATARADRFREIMLPHLDAAYNYARFLSRDPYRAEDITQDAFLRAFRSFDTWRGEAARPWLLQIVRNCFLASLPDRDAATSEPYGGSEPVELRHPEVVVAERDEATLLRQTIASLPEPFRETLILRELDELSYKEIAELTCVPIGTVMSRLSRARSLLAELLLPEGPLRAGVGR</sequence>
<organism evidence="9 11">
    <name type="scientific">Endobacter medicaginis</name>
    <dbReference type="NCBI Taxonomy" id="1181271"/>
    <lineage>
        <taxon>Bacteria</taxon>
        <taxon>Pseudomonadati</taxon>
        <taxon>Pseudomonadota</taxon>
        <taxon>Alphaproteobacteria</taxon>
        <taxon>Acetobacterales</taxon>
        <taxon>Acetobacteraceae</taxon>
        <taxon>Endobacter</taxon>
    </lineage>
</organism>
<evidence type="ECO:0000313" key="9">
    <source>
        <dbReference type="EMBL" id="MBB3172488.1"/>
    </source>
</evidence>
<evidence type="ECO:0000313" key="10">
    <source>
        <dbReference type="EMBL" id="NVN30863.1"/>
    </source>
</evidence>
<dbReference type="PANTHER" id="PTHR43133:SF25">
    <property type="entry name" value="RNA POLYMERASE SIGMA FACTOR RFAY-RELATED"/>
    <property type="match status" value="1"/>
</dbReference>
<dbReference type="Proteomes" id="UP000557688">
    <property type="component" value="Unassembled WGS sequence"/>
</dbReference>
<dbReference type="Gene3D" id="1.10.1740.10">
    <property type="match status" value="1"/>
</dbReference>
<accession>A0A839UQM8</accession>
<dbReference type="AlphaFoldDB" id="A0A839UQM8"/>
<keyword evidence="5 6" id="KW-0804">Transcription</keyword>
<dbReference type="PANTHER" id="PTHR43133">
    <property type="entry name" value="RNA POLYMERASE ECF-TYPE SIGMA FACTO"/>
    <property type="match status" value="1"/>
</dbReference>
<dbReference type="InterPro" id="IPR013324">
    <property type="entry name" value="RNA_pol_sigma_r3/r4-like"/>
</dbReference>
<dbReference type="EMBL" id="JACHXV010000001">
    <property type="protein sequence ID" value="MBB3172488.1"/>
    <property type="molecule type" value="Genomic_DNA"/>
</dbReference>
<keyword evidence="11" id="KW-1185">Reference proteome</keyword>
<dbReference type="InterPro" id="IPR000838">
    <property type="entry name" value="RNA_pol_sigma70_ECF_CS"/>
</dbReference>
<dbReference type="InterPro" id="IPR013325">
    <property type="entry name" value="RNA_pol_sigma_r2"/>
</dbReference>
<gene>
    <name evidence="9" type="ORF">FHR90_000294</name>
    <name evidence="10" type="ORF">HUK83_11035</name>
</gene>
<reference evidence="9 11" key="2">
    <citation type="submission" date="2020-08" db="EMBL/GenBank/DDBJ databases">
        <title>Genomic Encyclopedia of Type Strains, Phase III (KMG-III): the genomes of soil and plant-associated and newly described type strains.</title>
        <authorList>
            <person name="Whitman W."/>
        </authorList>
    </citation>
    <scope>NUCLEOTIDE SEQUENCE [LARGE SCALE GENOMIC DNA]</scope>
    <source>
        <strain evidence="9 11">CECT 8088</strain>
    </source>
</reference>
<dbReference type="GO" id="GO:0006352">
    <property type="term" value="P:DNA-templated transcription initiation"/>
    <property type="evidence" value="ECO:0007669"/>
    <property type="project" value="InterPro"/>
</dbReference>
<dbReference type="Pfam" id="PF08281">
    <property type="entry name" value="Sigma70_r4_2"/>
    <property type="match status" value="1"/>
</dbReference>
<comment type="similarity">
    <text evidence="1 6">Belongs to the sigma-70 factor family. ECF subfamily.</text>
</comment>
<dbReference type="GO" id="GO:0003677">
    <property type="term" value="F:DNA binding"/>
    <property type="evidence" value="ECO:0007669"/>
    <property type="project" value="UniProtKB-KW"/>
</dbReference>
<dbReference type="SUPFAM" id="SSF88946">
    <property type="entry name" value="Sigma2 domain of RNA polymerase sigma factors"/>
    <property type="match status" value="1"/>
</dbReference>
<keyword evidence="4 6" id="KW-0238">DNA-binding</keyword>
<dbReference type="Gene3D" id="1.10.10.10">
    <property type="entry name" value="Winged helix-like DNA-binding domain superfamily/Winged helix DNA-binding domain"/>
    <property type="match status" value="1"/>
</dbReference>
<evidence type="ECO:0000313" key="11">
    <source>
        <dbReference type="Proteomes" id="UP000557688"/>
    </source>
</evidence>
<dbReference type="SUPFAM" id="SSF88659">
    <property type="entry name" value="Sigma3 and sigma4 domains of RNA polymerase sigma factors"/>
    <property type="match status" value="1"/>
</dbReference>
<proteinExistence type="inferred from homology"/>
<evidence type="ECO:0000256" key="1">
    <source>
        <dbReference type="ARBA" id="ARBA00010641"/>
    </source>
</evidence>
<name>A0A839UQM8_9PROT</name>
<feature type="domain" description="RNA polymerase sigma-70 region 2" evidence="7">
    <location>
        <begin position="39"/>
        <end position="96"/>
    </location>
</feature>
<dbReference type="InterPro" id="IPR007627">
    <property type="entry name" value="RNA_pol_sigma70_r2"/>
</dbReference>